<keyword evidence="17" id="KW-0969">Cilium</keyword>
<keyword evidence="8" id="KW-0653">Protein transport</keyword>
<evidence type="ECO:0000313" key="18">
    <source>
        <dbReference type="Proteomes" id="UP000663929"/>
    </source>
</evidence>
<keyword evidence="7" id="KW-1005">Bacterial flagellum biogenesis</keyword>
<dbReference type="SUPFAM" id="SSF52540">
    <property type="entry name" value="P-loop containing nucleoside triphosphate hydrolases"/>
    <property type="match status" value="1"/>
</dbReference>
<name>A0A8A4TSR1_SULCO</name>
<feature type="domain" description="AAA+ ATPase" evidence="15">
    <location>
        <begin position="291"/>
        <end position="433"/>
    </location>
</feature>
<evidence type="ECO:0000313" key="17">
    <source>
        <dbReference type="EMBL" id="QTD52427.1"/>
    </source>
</evidence>
<comment type="subcellular location">
    <subcellularLocation>
        <location evidence="1">Cell membrane</location>
        <topology evidence="1">Peripheral membrane protein</topology>
        <orientation evidence="1">Cytoplasmic side</orientation>
    </subcellularLocation>
</comment>
<dbReference type="KEGG" id="scor:J3U87_08130"/>
<dbReference type="SMART" id="SM00962">
    <property type="entry name" value="SRP54"/>
    <property type="match status" value="1"/>
</dbReference>
<reference evidence="17" key="1">
    <citation type="submission" date="2021-03" db="EMBL/GenBank/DDBJ databases">
        <title>Acanthopleuribacteraceae sp. M133.</title>
        <authorList>
            <person name="Wang G."/>
        </authorList>
    </citation>
    <scope>NUCLEOTIDE SEQUENCE</scope>
    <source>
        <strain evidence="17">M133</strain>
    </source>
</reference>
<dbReference type="CDD" id="cd17873">
    <property type="entry name" value="FlhF"/>
    <property type="match status" value="1"/>
</dbReference>
<feature type="compositionally biased region" description="Basic and acidic residues" evidence="14">
    <location>
        <begin position="74"/>
        <end position="105"/>
    </location>
</feature>
<evidence type="ECO:0000256" key="7">
    <source>
        <dbReference type="ARBA" id="ARBA00022795"/>
    </source>
</evidence>
<dbReference type="Gene3D" id="3.40.50.300">
    <property type="entry name" value="P-loop containing nucleotide triphosphate hydrolases"/>
    <property type="match status" value="1"/>
</dbReference>
<dbReference type="FunFam" id="3.40.50.300:FF:000695">
    <property type="entry name" value="Flagellar biosynthesis regulator FlhF"/>
    <property type="match status" value="1"/>
</dbReference>
<dbReference type="NCBIfam" id="TIGR03499">
    <property type="entry name" value="FlhF"/>
    <property type="match status" value="1"/>
</dbReference>
<keyword evidence="4" id="KW-0813">Transport</keyword>
<keyword evidence="10" id="KW-0472">Membrane</keyword>
<dbReference type="Pfam" id="PF00448">
    <property type="entry name" value="SRP54"/>
    <property type="match status" value="1"/>
</dbReference>
<dbReference type="PANTHER" id="PTHR43134">
    <property type="entry name" value="SIGNAL RECOGNITION PARTICLE RECEPTOR SUBUNIT ALPHA"/>
    <property type="match status" value="1"/>
</dbReference>
<dbReference type="RefSeq" id="WP_237382535.1">
    <property type="nucleotide sequence ID" value="NZ_CP071793.1"/>
</dbReference>
<protein>
    <recommendedName>
        <fullName evidence="3 13">Flagellar biosynthesis protein FlhF</fullName>
    </recommendedName>
</protein>
<evidence type="ECO:0000256" key="5">
    <source>
        <dbReference type="ARBA" id="ARBA00022475"/>
    </source>
</evidence>
<evidence type="ECO:0000256" key="4">
    <source>
        <dbReference type="ARBA" id="ARBA00022448"/>
    </source>
</evidence>
<dbReference type="EMBL" id="CP071793">
    <property type="protein sequence ID" value="QTD52427.1"/>
    <property type="molecule type" value="Genomic_DNA"/>
</dbReference>
<dbReference type="GO" id="GO:0005047">
    <property type="term" value="F:signal recognition particle binding"/>
    <property type="evidence" value="ECO:0007669"/>
    <property type="project" value="TreeGrafter"/>
</dbReference>
<sequence>MKIKKFEAPSMKEALEKIKQEMGPDAFILGTKSIKKKGPLGFGDRNFLQVTAAVEEDAIASIGPGSAPAPSIDIRQDSETGFESRGDAKPRPPAVKPEEIPKNEPDPDSIFPKVPTYTAGGNTVLPDDSLFDADPLGRDGFSQGFDAIYGAAIKTASPKRDKKRSEGERDGRPLRKEINEIKSMVADLGEKDTDLSPLQKELQEMKGLLYSVIRNQSPIAGIKLSPAMITIYQWMKDTGVDENIAAKMIKMAHERMKDEHKDNVKRVKAYLKTLFAGLVDVARPELVSEGRPRVVALVGPTGVGKTTTVAKLAAYAHLQAGAEVVLITLDTYRIAAVEQLKTYAKIMEIPVQVALNTNELRQAIQFHQDKSLVLIDTAGHSQRDEIGMANLRNFFDDQSDIEVHLVLSATTKSADLADIINRFDPLNPEYLIFTKLDETSAYGSLFTQIVKTKKPVSFVTTGQNVPEDFEFASRPLLAGLFAGQGLEAARGGVV</sequence>
<evidence type="ECO:0000259" key="16">
    <source>
        <dbReference type="SMART" id="SM00962"/>
    </source>
</evidence>
<evidence type="ECO:0000256" key="8">
    <source>
        <dbReference type="ARBA" id="ARBA00022927"/>
    </source>
</evidence>
<dbReference type="PANTHER" id="PTHR43134:SF3">
    <property type="entry name" value="FLAGELLAR BIOSYNTHESIS PROTEIN FLHF"/>
    <property type="match status" value="1"/>
</dbReference>
<dbReference type="InterPro" id="IPR020006">
    <property type="entry name" value="FlhF"/>
</dbReference>
<dbReference type="InterPro" id="IPR003593">
    <property type="entry name" value="AAA+_ATPase"/>
</dbReference>
<dbReference type="GO" id="GO:0015031">
    <property type="term" value="P:protein transport"/>
    <property type="evidence" value="ECO:0007669"/>
    <property type="project" value="UniProtKB-KW"/>
</dbReference>
<comment type="similarity">
    <text evidence="2">Belongs to the GTP-binding SRP family.</text>
</comment>
<dbReference type="InterPro" id="IPR047040">
    <property type="entry name" value="FlhF__GTPase_dom"/>
</dbReference>
<evidence type="ECO:0000256" key="13">
    <source>
        <dbReference type="NCBIfam" id="TIGR03499"/>
    </source>
</evidence>
<dbReference type="InterPro" id="IPR000897">
    <property type="entry name" value="SRP54_GTPase_dom"/>
</dbReference>
<evidence type="ECO:0000256" key="14">
    <source>
        <dbReference type="SAM" id="MobiDB-lite"/>
    </source>
</evidence>
<feature type="region of interest" description="Disordered" evidence="14">
    <location>
        <begin position="61"/>
        <end position="118"/>
    </location>
</feature>
<gene>
    <name evidence="17" type="primary">flhF</name>
    <name evidence="17" type="ORF">J3U87_08130</name>
</gene>
<evidence type="ECO:0000256" key="12">
    <source>
        <dbReference type="ARBA" id="ARBA00025337"/>
    </source>
</evidence>
<evidence type="ECO:0000256" key="3">
    <source>
        <dbReference type="ARBA" id="ARBA00014919"/>
    </source>
</evidence>
<organism evidence="17 18">
    <name type="scientific">Sulfidibacter corallicola</name>
    <dbReference type="NCBI Taxonomy" id="2818388"/>
    <lineage>
        <taxon>Bacteria</taxon>
        <taxon>Pseudomonadati</taxon>
        <taxon>Acidobacteriota</taxon>
        <taxon>Holophagae</taxon>
        <taxon>Acanthopleuribacterales</taxon>
        <taxon>Acanthopleuribacteraceae</taxon>
        <taxon>Sulfidibacter</taxon>
    </lineage>
</organism>
<dbReference type="Gene3D" id="1.20.120.1380">
    <property type="entry name" value="Flagellar FlhF biosynthesis protein, N domain"/>
    <property type="match status" value="1"/>
</dbReference>
<evidence type="ECO:0000259" key="15">
    <source>
        <dbReference type="SMART" id="SM00382"/>
    </source>
</evidence>
<evidence type="ECO:0000256" key="1">
    <source>
        <dbReference type="ARBA" id="ARBA00004413"/>
    </source>
</evidence>
<keyword evidence="6" id="KW-0547">Nucleotide-binding</keyword>
<dbReference type="GO" id="GO:0005525">
    <property type="term" value="F:GTP binding"/>
    <property type="evidence" value="ECO:0007669"/>
    <property type="project" value="UniProtKB-UniRule"/>
</dbReference>
<evidence type="ECO:0000256" key="11">
    <source>
        <dbReference type="ARBA" id="ARBA00023225"/>
    </source>
</evidence>
<dbReference type="GO" id="GO:0003924">
    <property type="term" value="F:GTPase activity"/>
    <property type="evidence" value="ECO:0007669"/>
    <property type="project" value="UniProtKB-UniRule"/>
</dbReference>
<evidence type="ECO:0000256" key="6">
    <source>
        <dbReference type="ARBA" id="ARBA00022741"/>
    </source>
</evidence>
<proteinExistence type="inferred from homology"/>
<keyword evidence="17" id="KW-0966">Cell projection</keyword>
<dbReference type="GO" id="GO:0006614">
    <property type="term" value="P:SRP-dependent cotranslational protein targeting to membrane"/>
    <property type="evidence" value="ECO:0007669"/>
    <property type="project" value="UniProtKB-UniRule"/>
</dbReference>
<dbReference type="Proteomes" id="UP000663929">
    <property type="component" value="Chromosome"/>
</dbReference>
<dbReference type="SMART" id="SM00382">
    <property type="entry name" value="AAA"/>
    <property type="match status" value="1"/>
</dbReference>
<feature type="domain" description="SRP54-type proteins GTP-binding" evidence="16">
    <location>
        <begin position="292"/>
        <end position="483"/>
    </location>
</feature>
<evidence type="ECO:0000256" key="2">
    <source>
        <dbReference type="ARBA" id="ARBA00008531"/>
    </source>
</evidence>
<comment type="function">
    <text evidence="12">Necessary for flagellar biosynthesis. May be involved in translocation of the flagellum.</text>
</comment>
<dbReference type="InterPro" id="IPR027417">
    <property type="entry name" value="P-loop_NTPase"/>
</dbReference>
<dbReference type="GO" id="GO:0044781">
    <property type="term" value="P:bacterial-type flagellum organization"/>
    <property type="evidence" value="ECO:0007669"/>
    <property type="project" value="UniProtKB-UniRule"/>
</dbReference>
<keyword evidence="11" id="KW-1006">Bacterial flagellum protein export</keyword>
<keyword evidence="18" id="KW-1185">Reference proteome</keyword>
<dbReference type="GO" id="GO:0005886">
    <property type="term" value="C:plasma membrane"/>
    <property type="evidence" value="ECO:0007669"/>
    <property type="project" value="UniProtKB-SubCell"/>
</dbReference>
<keyword evidence="5" id="KW-1003">Cell membrane</keyword>
<keyword evidence="9" id="KW-0342">GTP-binding</keyword>
<evidence type="ECO:0000256" key="10">
    <source>
        <dbReference type="ARBA" id="ARBA00023136"/>
    </source>
</evidence>
<dbReference type="AlphaFoldDB" id="A0A8A4TSR1"/>
<keyword evidence="17" id="KW-0282">Flagellum</keyword>
<evidence type="ECO:0000256" key="9">
    <source>
        <dbReference type="ARBA" id="ARBA00023134"/>
    </source>
</evidence>
<accession>A0A8A4TSR1</accession>